<dbReference type="EMBL" id="JANJYJ010000001">
    <property type="protein sequence ID" value="KAK3230560.1"/>
    <property type="molecule type" value="Genomic_DNA"/>
</dbReference>
<proteinExistence type="predicted"/>
<evidence type="ECO:0000313" key="2">
    <source>
        <dbReference type="Proteomes" id="UP001281410"/>
    </source>
</evidence>
<dbReference type="Proteomes" id="UP001281410">
    <property type="component" value="Unassembled WGS sequence"/>
</dbReference>
<sequence length="141" mass="16339">MHLFLYLFHSIIHISANQFRRSLSLSSTDPQTDGSLSSTDPPSIHILDKFHPHAFIPVFIPFQNLHIHKSIPSISLSLSSTDLQIYSIDPQIKKLRKTKNKEDDDGRKKKMVMVDQWWVICDSLIWGRLVIWGIWDFGVDL</sequence>
<reference evidence="1" key="1">
    <citation type="journal article" date="2023" name="Plant J.">
        <title>Genome sequences and population genomics provide insights into the demographic history, inbreeding, and mutation load of two 'living fossil' tree species of Dipteronia.</title>
        <authorList>
            <person name="Feng Y."/>
            <person name="Comes H.P."/>
            <person name="Chen J."/>
            <person name="Zhu S."/>
            <person name="Lu R."/>
            <person name="Zhang X."/>
            <person name="Li P."/>
            <person name="Qiu J."/>
            <person name="Olsen K.M."/>
            <person name="Qiu Y."/>
        </authorList>
    </citation>
    <scope>NUCLEOTIDE SEQUENCE</scope>
    <source>
        <strain evidence="1">NBL</strain>
    </source>
</reference>
<evidence type="ECO:0000313" key="1">
    <source>
        <dbReference type="EMBL" id="KAK3230560.1"/>
    </source>
</evidence>
<organism evidence="1 2">
    <name type="scientific">Dipteronia sinensis</name>
    <dbReference type="NCBI Taxonomy" id="43782"/>
    <lineage>
        <taxon>Eukaryota</taxon>
        <taxon>Viridiplantae</taxon>
        <taxon>Streptophyta</taxon>
        <taxon>Embryophyta</taxon>
        <taxon>Tracheophyta</taxon>
        <taxon>Spermatophyta</taxon>
        <taxon>Magnoliopsida</taxon>
        <taxon>eudicotyledons</taxon>
        <taxon>Gunneridae</taxon>
        <taxon>Pentapetalae</taxon>
        <taxon>rosids</taxon>
        <taxon>malvids</taxon>
        <taxon>Sapindales</taxon>
        <taxon>Sapindaceae</taxon>
        <taxon>Hippocastanoideae</taxon>
        <taxon>Acereae</taxon>
        <taxon>Dipteronia</taxon>
    </lineage>
</organism>
<protein>
    <submittedName>
        <fullName evidence="1">Uncharacterized protein</fullName>
    </submittedName>
</protein>
<dbReference type="AlphaFoldDB" id="A0AAE0EL89"/>
<gene>
    <name evidence="1" type="ORF">Dsin_002441</name>
</gene>
<keyword evidence="2" id="KW-1185">Reference proteome</keyword>
<name>A0AAE0EL89_9ROSI</name>
<comment type="caution">
    <text evidence="1">The sequence shown here is derived from an EMBL/GenBank/DDBJ whole genome shotgun (WGS) entry which is preliminary data.</text>
</comment>
<accession>A0AAE0EL89</accession>